<feature type="region of interest" description="Disordered" evidence="5">
    <location>
        <begin position="1"/>
        <end position="47"/>
    </location>
</feature>
<keyword evidence="3" id="KW-0969">Cilium</keyword>
<dbReference type="EMBL" id="AGTP01116009">
    <property type="status" value="NOT_ANNOTATED_CDS"/>
    <property type="molecule type" value="Genomic_DNA"/>
</dbReference>
<feature type="domain" description="DUF4200" evidence="6">
    <location>
        <begin position="76"/>
        <end position="194"/>
    </location>
</feature>
<dbReference type="AlphaFoldDB" id="I3NAX6"/>
<reference evidence="7" key="2">
    <citation type="submission" date="2025-08" db="UniProtKB">
        <authorList>
            <consortium name="Ensembl"/>
        </authorList>
    </citation>
    <scope>IDENTIFICATION</scope>
</reference>
<feature type="region of interest" description="Disordered" evidence="5">
    <location>
        <begin position="435"/>
        <end position="458"/>
    </location>
</feature>
<organism evidence="7 8">
    <name type="scientific">Ictidomys tridecemlineatus</name>
    <name type="common">Thirteen-lined ground squirrel</name>
    <name type="synonym">Spermophilus tridecemlineatus</name>
    <dbReference type="NCBI Taxonomy" id="43179"/>
    <lineage>
        <taxon>Eukaryota</taxon>
        <taxon>Metazoa</taxon>
        <taxon>Chordata</taxon>
        <taxon>Craniata</taxon>
        <taxon>Vertebrata</taxon>
        <taxon>Euteleostomi</taxon>
        <taxon>Mammalia</taxon>
        <taxon>Eutheria</taxon>
        <taxon>Euarchontoglires</taxon>
        <taxon>Glires</taxon>
        <taxon>Rodentia</taxon>
        <taxon>Sciuromorpha</taxon>
        <taxon>Sciuridae</taxon>
        <taxon>Xerinae</taxon>
        <taxon>Marmotini</taxon>
        <taxon>Ictidomys</taxon>
    </lineage>
</organism>
<dbReference type="FunCoup" id="I3NAX6">
    <property type="interactions" value="41"/>
</dbReference>
<dbReference type="Ensembl" id="ENSSTOT00000026845.2">
    <property type="protein sequence ID" value="ENSSTOP00000021523.2"/>
    <property type="gene ID" value="ENSSTOG00000025236.2"/>
</dbReference>
<sequence>EREQRKAMQLHQKTTVSSKVSTKHSHLRRELQLEEEAEDRELQAEEEQMQAFQQETAWKLAMTREKKMEPDTLSSYIDQKRKMFLIQYAVEMKRGEIRRLEALASKEEARLKEAQKSLEMDSILFDEFLRDNDANSVQAMRLAEKETKAKMDKIAEIRELTIQIMHVKSEIAKFEDTLQQYKMYKDFLYKVSPKEWLEGQERRRLALRKAKDMAQAPTKGGGIPAPGDKPEDSDSDEEEQVLFFTEPQQLLDIFTDLEEQNLSLIQNTQEMEETLEELNLTLKSTHVRMDREVQQLKQWVTTMTMSIAKEEEMASELELKARVFHFGEYMGDQQDKLLESLDHKVLDVYRRCVGGPQEANLGTVQMLTTIEHQLEELLESLERVPASWVEQIEKAQEKERHRRLREEKAMMQRMLQEERLQRARARAQAAVKRKRGRKLVCRSRPPVPRVEEEPEHPVVDKEKEELLFFFT</sequence>
<dbReference type="STRING" id="43179.ENSSTOP00000021523"/>
<comment type="subcellular location">
    <subcellularLocation>
        <location evidence="1">Cell projection</location>
        <location evidence="1">Cilium</location>
    </subcellularLocation>
</comment>
<dbReference type="PANTHER" id="PTHR21683:SF5">
    <property type="entry name" value="CILIA- AND FLAGELLA-ASSOCIATED PROTEIN 100"/>
    <property type="match status" value="1"/>
</dbReference>
<evidence type="ECO:0000256" key="2">
    <source>
        <dbReference type="ARBA" id="ARBA00023054"/>
    </source>
</evidence>
<evidence type="ECO:0000313" key="7">
    <source>
        <dbReference type="Ensembl" id="ENSSTOP00000021523.2"/>
    </source>
</evidence>
<name>I3NAX6_ICTTR</name>
<dbReference type="Proteomes" id="UP000005215">
    <property type="component" value="Unassembled WGS sequence"/>
</dbReference>
<keyword evidence="8" id="KW-1185">Reference proteome</keyword>
<dbReference type="InterPro" id="IPR025252">
    <property type="entry name" value="DUF4200"/>
</dbReference>
<evidence type="ECO:0000256" key="1">
    <source>
        <dbReference type="ARBA" id="ARBA00004138"/>
    </source>
</evidence>
<evidence type="ECO:0000259" key="6">
    <source>
        <dbReference type="Pfam" id="PF13863"/>
    </source>
</evidence>
<gene>
    <name evidence="7" type="primary">CFAP100</name>
</gene>
<evidence type="ECO:0000256" key="3">
    <source>
        <dbReference type="ARBA" id="ARBA00023069"/>
    </source>
</evidence>
<keyword evidence="2 4" id="KW-0175">Coiled coil</keyword>
<feature type="coiled-coil region" evidence="4">
    <location>
        <begin position="90"/>
        <end position="117"/>
    </location>
</feature>
<dbReference type="InterPro" id="IPR051147">
    <property type="entry name" value="CFAP_domain-containing"/>
</dbReference>
<feature type="compositionally biased region" description="Basic and acidic residues" evidence="5">
    <location>
        <begin position="449"/>
        <end position="458"/>
    </location>
</feature>
<accession>I3NAX6</accession>
<dbReference type="EMBL" id="AGTP01116010">
    <property type="status" value="NOT_ANNOTATED_CDS"/>
    <property type="molecule type" value="Genomic_DNA"/>
</dbReference>
<evidence type="ECO:0000256" key="4">
    <source>
        <dbReference type="SAM" id="Coils"/>
    </source>
</evidence>
<evidence type="ECO:0000256" key="5">
    <source>
        <dbReference type="SAM" id="MobiDB-lite"/>
    </source>
</evidence>
<feature type="region of interest" description="Disordered" evidence="5">
    <location>
        <begin position="208"/>
        <end position="239"/>
    </location>
</feature>
<proteinExistence type="predicted"/>
<feature type="coiled-coil region" evidence="4">
    <location>
        <begin position="394"/>
        <end position="433"/>
    </location>
</feature>
<evidence type="ECO:0000313" key="8">
    <source>
        <dbReference type="Proteomes" id="UP000005215"/>
    </source>
</evidence>
<dbReference type="InParanoid" id="I3NAX6"/>
<dbReference type="Pfam" id="PF13863">
    <property type="entry name" value="DUF4200"/>
    <property type="match status" value="1"/>
</dbReference>
<reference evidence="7" key="3">
    <citation type="submission" date="2025-09" db="UniProtKB">
        <authorList>
            <consortium name="Ensembl"/>
        </authorList>
    </citation>
    <scope>IDENTIFICATION</scope>
</reference>
<keyword evidence="3" id="KW-0966">Cell projection</keyword>
<dbReference type="GeneTree" id="ENSGT00940000153110"/>
<dbReference type="GO" id="GO:0036064">
    <property type="term" value="C:ciliary basal body"/>
    <property type="evidence" value="ECO:0007669"/>
    <property type="project" value="Ensembl"/>
</dbReference>
<feature type="compositionally biased region" description="Acidic residues" evidence="5">
    <location>
        <begin position="33"/>
        <end position="47"/>
    </location>
</feature>
<protein>
    <submittedName>
        <fullName evidence="7">Cilia and flagella associated protein 100</fullName>
    </submittedName>
</protein>
<dbReference type="PANTHER" id="PTHR21683">
    <property type="entry name" value="COILED-COIL DOMAIN-CONTAINING PROTEIN 42 LIKE-2-LIKE-RELATED"/>
    <property type="match status" value="1"/>
</dbReference>
<reference evidence="8" key="1">
    <citation type="submission" date="2011-11" db="EMBL/GenBank/DDBJ databases">
        <title>The Draft Genome of Spermophilus tridecemlineatus.</title>
        <authorList>
            <consortium name="The Broad Institute Genome Assembly &amp; Analysis Group"/>
            <consortium name="Computational R&amp;D Group"/>
            <consortium name="and Sequencing Platform"/>
            <person name="Di Palma F."/>
            <person name="Alfoldi J."/>
            <person name="Johnson J."/>
            <person name="Berlin A."/>
            <person name="Gnerre S."/>
            <person name="Jaffe D."/>
            <person name="MacCallum I."/>
            <person name="Young S."/>
            <person name="Walker B.J."/>
            <person name="Lindblad-Toh K."/>
        </authorList>
    </citation>
    <scope>NUCLEOTIDE SEQUENCE [LARGE SCALE GENOMIC DNA]</scope>
</reference>